<keyword evidence="3" id="KW-0690">Ribosome biogenesis</keyword>
<dbReference type="GO" id="GO:0070034">
    <property type="term" value="F:telomerase RNA binding"/>
    <property type="evidence" value="ECO:0007669"/>
    <property type="project" value="TreeGrafter"/>
</dbReference>
<keyword evidence="4" id="KW-0698">rRNA processing</keyword>
<comment type="similarity">
    <text evidence="2">Belongs to the NOP10 family.</text>
</comment>
<dbReference type="Pfam" id="PF04135">
    <property type="entry name" value="Nop10p"/>
    <property type="match status" value="1"/>
</dbReference>
<dbReference type="FunFam" id="4.10.80.300:FF:000001">
    <property type="entry name" value="H/ACA ribonucleoprotein complex subunit 3"/>
    <property type="match status" value="1"/>
</dbReference>
<evidence type="ECO:0000256" key="3">
    <source>
        <dbReference type="ARBA" id="ARBA00022517"/>
    </source>
</evidence>
<dbReference type="GO" id="GO:0031120">
    <property type="term" value="P:snRNA pseudouridine synthesis"/>
    <property type="evidence" value="ECO:0007669"/>
    <property type="project" value="TreeGrafter"/>
</dbReference>
<accession>A0A6S7GTZ7</accession>
<evidence type="ECO:0000256" key="8">
    <source>
        <dbReference type="ARBA" id="ARBA00031779"/>
    </source>
</evidence>
<reference evidence="9" key="1">
    <citation type="submission" date="2020-04" db="EMBL/GenBank/DDBJ databases">
        <authorList>
            <person name="Alioto T."/>
            <person name="Alioto T."/>
            <person name="Gomez Garrido J."/>
        </authorList>
    </citation>
    <scope>NUCLEOTIDE SEQUENCE</scope>
    <source>
        <strain evidence="9">A484AB</strain>
    </source>
</reference>
<dbReference type="PANTHER" id="PTHR13305:SF0">
    <property type="entry name" value="H_ACA RIBONUCLEOPROTEIN COMPLEX SUBUNIT 3"/>
    <property type="match status" value="1"/>
</dbReference>
<evidence type="ECO:0000313" key="10">
    <source>
        <dbReference type="Proteomes" id="UP001152795"/>
    </source>
</evidence>
<dbReference type="GO" id="GO:1904874">
    <property type="term" value="P:positive regulation of telomerase RNA localization to Cajal body"/>
    <property type="evidence" value="ECO:0007669"/>
    <property type="project" value="TreeGrafter"/>
</dbReference>
<evidence type="ECO:0000313" key="9">
    <source>
        <dbReference type="EMBL" id="CAB3995313.1"/>
    </source>
</evidence>
<evidence type="ECO:0000256" key="4">
    <source>
        <dbReference type="ARBA" id="ARBA00022552"/>
    </source>
</evidence>
<proteinExistence type="inferred from homology"/>
<dbReference type="AlphaFoldDB" id="A0A6S7GTZ7"/>
<dbReference type="GO" id="GO:0031118">
    <property type="term" value="P:rRNA pseudouridine synthesis"/>
    <property type="evidence" value="ECO:0007669"/>
    <property type="project" value="TreeGrafter"/>
</dbReference>
<keyword evidence="5" id="KW-0539">Nucleus</keyword>
<evidence type="ECO:0000256" key="7">
    <source>
        <dbReference type="ARBA" id="ARBA00030185"/>
    </source>
</evidence>
<evidence type="ECO:0000256" key="5">
    <source>
        <dbReference type="ARBA" id="ARBA00023242"/>
    </source>
</evidence>
<dbReference type="InterPro" id="IPR007264">
    <property type="entry name" value="H/ACA_rnp_Nop10"/>
</dbReference>
<gene>
    <name evidence="9" type="ORF">PACLA_8A000695</name>
</gene>
<dbReference type="InterPro" id="IPR036756">
    <property type="entry name" value="H/ACA_rnp_Nop10_sf"/>
</dbReference>
<dbReference type="GO" id="GO:0030515">
    <property type="term" value="F:snoRNA binding"/>
    <property type="evidence" value="ECO:0007669"/>
    <property type="project" value="InterPro"/>
</dbReference>
<dbReference type="OrthoDB" id="13807at2759"/>
<evidence type="ECO:0000256" key="2">
    <source>
        <dbReference type="ARBA" id="ARBA00009462"/>
    </source>
</evidence>
<dbReference type="Proteomes" id="UP001152795">
    <property type="component" value="Unassembled WGS sequence"/>
</dbReference>
<evidence type="ECO:0000256" key="6">
    <source>
        <dbReference type="ARBA" id="ARBA00023274"/>
    </source>
</evidence>
<dbReference type="Gene3D" id="4.10.80.300">
    <property type="match status" value="1"/>
</dbReference>
<keyword evidence="6" id="KW-0687">Ribonucleoprotein</keyword>
<dbReference type="SUPFAM" id="SSF144210">
    <property type="entry name" value="Nop10-like SnoRNP"/>
    <property type="match status" value="1"/>
</dbReference>
<dbReference type="EMBL" id="CACRXK020002638">
    <property type="protein sequence ID" value="CAB3995313.1"/>
    <property type="molecule type" value="Genomic_DNA"/>
</dbReference>
<sequence length="64" mass="7501">MHLMYYFDEQGNRIYTLKKVDPNGKTTISSHPARFSPDDKVSKERVVMKKRFGILLTQQDPPVF</sequence>
<organism evidence="9 10">
    <name type="scientific">Paramuricea clavata</name>
    <name type="common">Red gorgonian</name>
    <name type="synonym">Violescent sea-whip</name>
    <dbReference type="NCBI Taxonomy" id="317549"/>
    <lineage>
        <taxon>Eukaryota</taxon>
        <taxon>Metazoa</taxon>
        <taxon>Cnidaria</taxon>
        <taxon>Anthozoa</taxon>
        <taxon>Octocorallia</taxon>
        <taxon>Malacalcyonacea</taxon>
        <taxon>Plexauridae</taxon>
        <taxon>Paramuricea</taxon>
    </lineage>
</organism>
<dbReference type="PANTHER" id="PTHR13305">
    <property type="entry name" value="RIBOSOME BIOGENESIS PROTEIN NOP10"/>
    <property type="match status" value="1"/>
</dbReference>
<keyword evidence="10" id="KW-1185">Reference proteome</keyword>
<evidence type="ECO:0000256" key="1">
    <source>
        <dbReference type="ARBA" id="ARBA00004604"/>
    </source>
</evidence>
<comment type="subcellular location">
    <subcellularLocation>
        <location evidence="1">Nucleus</location>
        <location evidence="1">Nucleolus</location>
    </subcellularLocation>
</comment>
<name>A0A6S7GTZ7_PARCT</name>
<comment type="caution">
    <text evidence="9">The sequence shown here is derived from an EMBL/GenBank/DDBJ whole genome shotgun (WGS) entry which is preliminary data.</text>
</comment>
<protein>
    <recommendedName>
        <fullName evidence="7">Nucleolar protein 10</fullName>
    </recommendedName>
    <alternativeName>
        <fullName evidence="8">Nucleolar protein family A member 3</fullName>
    </alternativeName>
</protein>
<dbReference type="GO" id="GO:0031429">
    <property type="term" value="C:box H/ACA snoRNP complex"/>
    <property type="evidence" value="ECO:0007669"/>
    <property type="project" value="TreeGrafter"/>
</dbReference>